<dbReference type="EMBL" id="BAABKE010000002">
    <property type="protein sequence ID" value="GAA5095513.1"/>
    <property type="molecule type" value="Genomic_DNA"/>
</dbReference>
<protein>
    <recommendedName>
        <fullName evidence="4">DUF2845 domain-containing protein</fullName>
    </recommendedName>
</protein>
<evidence type="ECO:0000313" key="3">
    <source>
        <dbReference type="Proteomes" id="UP001500631"/>
    </source>
</evidence>
<evidence type="ECO:0008006" key="4">
    <source>
        <dbReference type="Google" id="ProtNLM"/>
    </source>
</evidence>
<keyword evidence="1" id="KW-0732">Signal</keyword>
<feature type="signal peptide" evidence="1">
    <location>
        <begin position="1"/>
        <end position="19"/>
    </location>
</feature>
<proteinExistence type="predicted"/>
<sequence length="88" mass="9772">MKKLFTTLLLLSFVSFSYADAIRCGNRLAKTGDAKAYVIEVCGQPISEDLVSWENDIAVYHLTYKENGNLKVLIFKGGILTSIIDAKK</sequence>
<dbReference type="InterPro" id="IPR021268">
    <property type="entry name" value="DUF2845"/>
</dbReference>
<evidence type="ECO:0000256" key="1">
    <source>
        <dbReference type="SAM" id="SignalP"/>
    </source>
</evidence>
<gene>
    <name evidence="2" type="ORF">GCM10023338_04970</name>
</gene>
<dbReference type="RefSeq" id="WP_077924608.1">
    <property type="nucleotide sequence ID" value="NZ_BAABKE010000002.1"/>
</dbReference>
<keyword evidence="3" id="KW-1185">Reference proteome</keyword>
<organism evidence="2 3">
    <name type="scientific">Wohlfahrtiimonas larvae</name>
    <dbReference type="NCBI Taxonomy" id="1157986"/>
    <lineage>
        <taxon>Bacteria</taxon>
        <taxon>Pseudomonadati</taxon>
        <taxon>Pseudomonadota</taxon>
        <taxon>Gammaproteobacteria</taxon>
        <taxon>Cardiobacteriales</taxon>
        <taxon>Ignatzschineriaceae</taxon>
        <taxon>Wohlfahrtiimonas</taxon>
    </lineage>
</organism>
<comment type="caution">
    <text evidence="2">The sequence shown here is derived from an EMBL/GenBank/DDBJ whole genome shotgun (WGS) entry which is preliminary data.</text>
</comment>
<reference evidence="3" key="1">
    <citation type="journal article" date="2019" name="Int. J. Syst. Evol. Microbiol.">
        <title>The Global Catalogue of Microorganisms (GCM) 10K type strain sequencing project: providing services to taxonomists for standard genome sequencing and annotation.</title>
        <authorList>
            <consortium name="The Broad Institute Genomics Platform"/>
            <consortium name="The Broad Institute Genome Sequencing Center for Infectious Disease"/>
            <person name="Wu L."/>
            <person name="Ma J."/>
        </authorList>
    </citation>
    <scope>NUCLEOTIDE SEQUENCE [LARGE SCALE GENOMIC DNA]</scope>
    <source>
        <strain evidence="3">JCM 18424</strain>
    </source>
</reference>
<name>A0ABP9MGS7_9GAMM</name>
<evidence type="ECO:0000313" key="2">
    <source>
        <dbReference type="EMBL" id="GAA5095513.1"/>
    </source>
</evidence>
<accession>A0ABP9MGS7</accession>
<dbReference type="Pfam" id="PF11006">
    <property type="entry name" value="DUF2845"/>
    <property type="match status" value="1"/>
</dbReference>
<dbReference type="Proteomes" id="UP001500631">
    <property type="component" value="Unassembled WGS sequence"/>
</dbReference>
<feature type="chain" id="PRO_5045086486" description="DUF2845 domain-containing protein" evidence="1">
    <location>
        <begin position="20"/>
        <end position="88"/>
    </location>
</feature>